<sequence length="113" mass="13444">MEETDVAKNFELSRLRKINCTHLRVKKYKESYYLFLLYQGSESMYRETVIIEGLVDGMRFSKPILLSYNPQQETIEEAIINFYNSQARTFDELAVQRGWGECYWTFPSYSKVV</sequence>
<name>A0A1G9PRN9_9BACI</name>
<proteinExistence type="predicted"/>
<dbReference type="EMBL" id="FNHF01000001">
    <property type="protein sequence ID" value="SDM01478.1"/>
    <property type="molecule type" value="Genomic_DNA"/>
</dbReference>
<reference evidence="2" key="1">
    <citation type="submission" date="2016-10" db="EMBL/GenBank/DDBJ databases">
        <authorList>
            <person name="Varghese N."/>
            <person name="Submissions S."/>
        </authorList>
    </citation>
    <scope>NUCLEOTIDE SEQUENCE [LARGE SCALE GENOMIC DNA]</scope>
    <source>
        <strain evidence="2">CGMCC 1.6199</strain>
    </source>
</reference>
<dbReference type="AlphaFoldDB" id="A0A1G9PRN9"/>
<gene>
    <name evidence="1" type="ORF">SAMN05216244_1544</name>
</gene>
<accession>A0A1G9PRN9</accession>
<organism evidence="1 2">
    <name type="scientific">Sediminibacillus halophilus</name>
    <dbReference type="NCBI Taxonomy" id="482461"/>
    <lineage>
        <taxon>Bacteria</taxon>
        <taxon>Bacillati</taxon>
        <taxon>Bacillota</taxon>
        <taxon>Bacilli</taxon>
        <taxon>Bacillales</taxon>
        <taxon>Bacillaceae</taxon>
        <taxon>Sediminibacillus</taxon>
    </lineage>
</organism>
<dbReference type="Proteomes" id="UP000182347">
    <property type="component" value="Unassembled WGS sequence"/>
</dbReference>
<keyword evidence="2" id="KW-1185">Reference proteome</keyword>
<evidence type="ECO:0000313" key="2">
    <source>
        <dbReference type="Proteomes" id="UP000182347"/>
    </source>
</evidence>
<protein>
    <submittedName>
        <fullName evidence="1">Uncharacterized protein</fullName>
    </submittedName>
</protein>
<evidence type="ECO:0000313" key="1">
    <source>
        <dbReference type="EMBL" id="SDM01478.1"/>
    </source>
</evidence>